<dbReference type="AlphaFoldDB" id="A0A6N6K257"/>
<dbReference type="RefSeq" id="WP_149691890.1">
    <property type="nucleotide sequence ID" value="NZ_QRDC01000010.1"/>
</dbReference>
<evidence type="ECO:0000313" key="1">
    <source>
        <dbReference type="EMBL" id="KAA1277595.1"/>
    </source>
</evidence>
<dbReference type="InterPro" id="IPR010862">
    <property type="entry name" value="DUF1493"/>
</dbReference>
<reference evidence="1 2" key="1">
    <citation type="submission" date="2018-08" db="EMBL/GenBank/DDBJ databases">
        <title>Complete genomic analysis of a Citrobacter pasteurii isolated from cockles (Cerastoderma edule) containing a new chromosomic qnrB allele.</title>
        <authorList>
            <person name="Rodrigues A."/>
            <person name="Baptista T."/>
            <person name="Quesada A."/>
            <person name="Campos M.J."/>
        </authorList>
    </citation>
    <scope>NUCLEOTIDE SEQUENCE [LARGE SCALE GENOMIC DNA]</scope>
    <source>
        <strain evidence="1 2">BA18</strain>
    </source>
</reference>
<organism evidence="1 2">
    <name type="scientific">Citrobacter pasteurii</name>
    <dbReference type="NCBI Taxonomy" id="1563222"/>
    <lineage>
        <taxon>Bacteria</taxon>
        <taxon>Pseudomonadati</taxon>
        <taxon>Pseudomonadota</taxon>
        <taxon>Gammaproteobacteria</taxon>
        <taxon>Enterobacterales</taxon>
        <taxon>Enterobacteriaceae</taxon>
        <taxon>Citrobacter</taxon>
    </lineage>
</organism>
<protein>
    <submittedName>
        <fullName evidence="1">DUF1493 family protein</fullName>
    </submittedName>
</protein>
<name>A0A6N6K257_9ENTR</name>
<gene>
    <name evidence="1" type="ORF">DXF85_13710</name>
</gene>
<evidence type="ECO:0000313" key="2">
    <source>
        <dbReference type="Proteomes" id="UP000468420"/>
    </source>
</evidence>
<accession>A0A6N6K257</accession>
<dbReference type="Proteomes" id="UP000468420">
    <property type="component" value="Unassembled WGS sequence"/>
</dbReference>
<comment type="caution">
    <text evidence="1">The sequence shown here is derived from an EMBL/GenBank/DDBJ whole genome shotgun (WGS) entry which is preliminary data.</text>
</comment>
<dbReference type="EMBL" id="QRDC01000010">
    <property type="protein sequence ID" value="KAA1277595.1"/>
    <property type="molecule type" value="Genomic_DNA"/>
</dbReference>
<dbReference type="Pfam" id="PF07377">
    <property type="entry name" value="DUF1493"/>
    <property type="match status" value="1"/>
</dbReference>
<sequence length="110" mass="12865">MVSDDDIIAWYDETFNKPSLFFKKRWPVTLDTSLSTGDYVWASETGADIMDAYFATFNVDCANFNFYKYWPIETFILYAMFTCSRDDDEPQPLTLRMLAESAKAGKWLYD</sequence>
<proteinExistence type="predicted"/>